<dbReference type="HOGENOM" id="CLU_2670607_0_0_1"/>
<protein>
    <submittedName>
        <fullName evidence="1">Uncharacterized protein</fullName>
    </submittedName>
</protein>
<gene>
    <name evidence="1" type="ORF">H312_01026</name>
</gene>
<dbReference type="VEuPathDB" id="MicrosporidiaDB:H312_01026"/>
<accession>A0A059F3C5</accession>
<dbReference type="InterPro" id="IPR053164">
    <property type="entry name" value="IS1016-like_transposase"/>
</dbReference>
<reference evidence="2" key="1">
    <citation type="submission" date="2013-02" db="EMBL/GenBank/DDBJ databases">
        <authorList>
            <consortium name="The Broad Institute Genome Sequencing Platform"/>
            <person name="Cuomo C."/>
            <person name="Becnel J."/>
            <person name="Sanscrainte N."/>
            <person name="Walker B."/>
            <person name="Young S.K."/>
            <person name="Zeng Q."/>
            <person name="Gargeya S."/>
            <person name="Fitzgerald M."/>
            <person name="Haas B."/>
            <person name="Abouelleil A."/>
            <person name="Alvarado L."/>
            <person name="Arachchi H.M."/>
            <person name="Berlin A.M."/>
            <person name="Chapman S.B."/>
            <person name="Dewar J."/>
            <person name="Goldberg J."/>
            <person name="Griggs A."/>
            <person name="Gujja S."/>
            <person name="Hansen M."/>
            <person name="Howarth C."/>
            <person name="Imamovic A."/>
            <person name="Larimer J."/>
            <person name="McCowan C."/>
            <person name="Murphy C."/>
            <person name="Neiman D."/>
            <person name="Pearson M."/>
            <person name="Priest M."/>
            <person name="Roberts A."/>
            <person name="Saif S."/>
            <person name="Shea T."/>
            <person name="Sisk P."/>
            <person name="Sykes S."/>
            <person name="Wortman J."/>
            <person name="Nusbaum C."/>
            <person name="Birren B."/>
        </authorList>
    </citation>
    <scope>NUCLEOTIDE SEQUENCE [LARGE SCALE GENOMIC DNA]</scope>
    <source>
        <strain evidence="2">PRA339</strain>
    </source>
</reference>
<reference evidence="1 2" key="2">
    <citation type="submission" date="2014-03" db="EMBL/GenBank/DDBJ databases">
        <title>The Genome Sequence of Anncaliia algerae insect isolate PRA339.</title>
        <authorList>
            <consortium name="The Broad Institute Genome Sequencing Platform"/>
            <consortium name="The Broad Institute Genome Sequencing Center for Infectious Disease"/>
            <person name="Cuomo C."/>
            <person name="Becnel J."/>
            <person name="Sanscrainte N."/>
            <person name="Walker B."/>
            <person name="Young S.K."/>
            <person name="Zeng Q."/>
            <person name="Gargeya S."/>
            <person name="Fitzgerald M."/>
            <person name="Haas B."/>
            <person name="Abouelleil A."/>
            <person name="Alvarado L."/>
            <person name="Arachchi H.M."/>
            <person name="Berlin A.M."/>
            <person name="Chapman S.B."/>
            <person name="Dewar J."/>
            <person name="Goldberg J."/>
            <person name="Griggs A."/>
            <person name="Gujja S."/>
            <person name="Hansen M."/>
            <person name="Howarth C."/>
            <person name="Imamovic A."/>
            <person name="Larimer J."/>
            <person name="McCowan C."/>
            <person name="Murphy C."/>
            <person name="Neiman D."/>
            <person name="Pearson M."/>
            <person name="Priest M."/>
            <person name="Roberts A."/>
            <person name="Saif S."/>
            <person name="Shea T."/>
            <person name="Sisk P."/>
            <person name="Sykes S."/>
            <person name="Wortman J."/>
            <person name="Nusbaum C."/>
            <person name="Birren B."/>
        </authorList>
    </citation>
    <scope>NUCLEOTIDE SEQUENCE [LARGE SCALE GENOMIC DNA]</scope>
    <source>
        <strain evidence="1 2">PRA339</strain>
    </source>
</reference>
<keyword evidence="2" id="KW-1185">Reference proteome</keyword>
<sequence>MGLILRRTKEFRCVLTRSRNDFSCLSLISANIAPGSTIMSDKWRGYIGLRKLGFNHYSADHKYEFVDQNNWKINI</sequence>
<dbReference type="OrthoDB" id="10407498at2759"/>
<name>A0A059F3C5_9MICR</name>
<dbReference type="AlphaFoldDB" id="A0A059F3C5"/>
<evidence type="ECO:0000313" key="1">
    <source>
        <dbReference type="EMBL" id="KCZ81572.1"/>
    </source>
</evidence>
<organism evidence="1 2">
    <name type="scientific">Anncaliia algerae PRA339</name>
    <dbReference type="NCBI Taxonomy" id="1288291"/>
    <lineage>
        <taxon>Eukaryota</taxon>
        <taxon>Fungi</taxon>
        <taxon>Fungi incertae sedis</taxon>
        <taxon>Microsporidia</taxon>
        <taxon>Tubulinosematoidea</taxon>
        <taxon>Tubulinosematidae</taxon>
        <taxon>Anncaliia</taxon>
    </lineage>
</organism>
<dbReference type="Proteomes" id="UP000030655">
    <property type="component" value="Unassembled WGS sequence"/>
</dbReference>
<proteinExistence type="predicted"/>
<dbReference type="PANTHER" id="PTHR47163">
    <property type="entry name" value="DDE_TNP_IS1595 DOMAIN-CONTAINING PROTEIN"/>
    <property type="match status" value="1"/>
</dbReference>
<dbReference type="EMBL" id="KK365140">
    <property type="protein sequence ID" value="KCZ81572.1"/>
    <property type="molecule type" value="Genomic_DNA"/>
</dbReference>
<dbReference type="PANTHER" id="PTHR47163:SF3">
    <property type="entry name" value="PROTEIN CBG18017"/>
    <property type="match status" value="1"/>
</dbReference>
<evidence type="ECO:0000313" key="2">
    <source>
        <dbReference type="Proteomes" id="UP000030655"/>
    </source>
</evidence>